<dbReference type="Proteomes" id="UP000183287">
    <property type="component" value="Unassembled WGS sequence"/>
</dbReference>
<evidence type="ECO:0000259" key="1">
    <source>
        <dbReference type="Pfam" id="PF13542"/>
    </source>
</evidence>
<feature type="domain" description="Transposase IS204/IS1001/IS1096/IS1165 helix-turn-helix" evidence="1">
    <location>
        <begin position="61"/>
        <end position="99"/>
    </location>
</feature>
<proteinExistence type="predicted"/>
<name>A0A1I4XFJ0_9PROT</name>
<dbReference type="InterPro" id="IPR032877">
    <property type="entry name" value="Transposase_HTH"/>
</dbReference>
<dbReference type="OrthoDB" id="46712at2"/>
<evidence type="ECO:0000313" key="2">
    <source>
        <dbReference type="EMBL" id="SFN24286.1"/>
    </source>
</evidence>
<dbReference type="AlphaFoldDB" id="A0A1I4XFJ0"/>
<sequence length="100" mass="11067">MHLQIGFAVGARFADESGNLCGVYDTVERTWQHLNFFEHIGYLHCAVSRITTSSGNVVNGAVPWARANSGFTLLFEALALAMIEREMPVNRVAELMQVNP</sequence>
<organism evidence="2 3">
    <name type="scientific">Nitrosomonas communis</name>
    <dbReference type="NCBI Taxonomy" id="44574"/>
    <lineage>
        <taxon>Bacteria</taxon>
        <taxon>Pseudomonadati</taxon>
        <taxon>Pseudomonadota</taxon>
        <taxon>Betaproteobacteria</taxon>
        <taxon>Nitrosomonadales</taxon>
        <taxon>Nitrosomonadaceae</taxon>
        <taxon>Nitrosomonas</taxon>
    </lineage>
</organism>
<dbReference type="Pfam" id="PF13542">
    <property type="entry name" value="HTH_Tnp_ISL3"/>
    <property type="match status" value="1"/>
</dbReference>
<protein>
    <submittedName>
        <fullName evidence="2">Helix-turn-helix domain of transposase family ISL3</fullName>
    </submittedName>
</protein>
<accession>A0A1I4XFJ0</accession>
<evidence type="ECO:0000313" key="3">
    <source>
        <dbReference type="Proteomes" id="UP000183287"/>
    </source>
</evidence>
<reference evidence="3" key="1">
    <citation type="submission" date="2016-10" db="EMBL/GenBank/DDBJ databases">
        <authorList>
            <person name="Varghese N."/>
            <person name="Submissions S."/>
        </authorList>
    </citation>
    <scope>NUCLEOTIDE SEQUENCE [LARGE SCALE GENOMIC DNA]</scope>
    <source>
        <strain evidence="3">Nm44</strain>
    </source>
</reference>
<dbReference type="EMBL" id="FOUB01000153">
    <property type="protein sequence ID" value="SFN24286.1"/>
    <property type="molecule type" value="Genomic_DNA"/>
</dbReference>
<keyword evidence="3" id="KW-1185">Reference proteome</keyword>
<gene>
    <name evidence="2" type="ORF">SAMN05421863_11533</name>
</gene>